<keyword evidence="3" id="KW-1185">Reference proteome</keyword>
<sequence length="86" mass="9241">WGLTDPVARPCPECGTEALPLLTIATTEWNAGSDSWAPEEERTNPTPPLRGTPPATFTLIMIAGGYNLQLHACPADPSHPHIELVQ</sequence>
<organism evidence="2 3">
    <name type="scientific">Streptomyces mexicanus</name>
    <dbReference type="NCBI Taxonomy" id="178566"/>
    <lineage>
        <taxon>Bacteria</taxon>
        <taxon>Bacillati</taxon>
        <taxon>Actinomycetota</taxon>
        <taxon>Actinomycetes</taxon>
        <taxon>Kitasatosporales</taxon>
        <taxon>Streptomycetaceae</taxon>
        <taxon>Streptomyces</taxon>
    </lineage>
</organism>
<accession>A0A7X1HYL8</accession>
<evidence type="ECO:0000256" key="1">
    <source>
        <dbReference type="SAM" id="MobiDB-lite"/>
    </source>
</evidence>
<protein>
    <submittedName>
        <fullName evidence="2">Uncharacterized protein</fullName>
    </submittedName>
</protein>
<dbReference type="Proteomes" id="UP000517694">
    <property type="component" value="Unassembled WGS sequence"/>
</dbReference>
<feature type="non-terminal residue" evidence="2">
    <location>
        <position position="1"/>
    </location>
</feature>
<name>A0A7X1HYL8_9ACTN</name>
<evidence type="ECO:0000313" key="3">
    <source>
        <dbReference type="Proteomes" id="UP000517694"/>
    </source>
</evidence>
<reference evidence="2 3" key="1">
    <citation type="submission" date="2020-08" db="EMBL/GenBank/DDBJ databases">
        <title>Whole-Genome Sequence of French Clinical Streptomyces mexicanus Strain Q0842.</title>
        <authorList>
            <person name="Boxberger M."/>
            <person name="La Scola B."/>
        </authorList>
    </citation>
    <scope>NUCLEOTIDE SEQUENCE [LARGE SCALE GENOMIC DNA]</scope>
    <source>
        <strain evidence="2 3">Marseille-Q0842</strain>
    </source>
</reference>
<proteinExistence type="predicted"/>
<evidence type="ECO:0000313" key="2">
    <source>
        <dbReference type="EMBL" id="MBC2865590.1"/>
    </source>
</evidence>
<dbReference type="EMBL" id="JACMHY010000003">
    <property type="protein sequence ID" value="MBC2865590.1"/>
    <property type="molecule type" value="Genomic_DNA"/>
</dbReference>
<comment type="caution">
    <text evidence="2">The sequence shown here is derived from an EMBL/GenBank/DDBJ whole genome shotgun (WGS) entry which is preliminary data.</text>
</comment>
<feature type="region of interest" description="Disordered" evidence="1">
    <location>
        <begin position="30"/>
        <end position="52"/>
    </location>
</feature>
<dbReference type="AlphaFoldDB" id="A0A7X1HYL8"/>
<gene>
    <name evidence="2" type="ORF">H1R13_11430</name>
</gene>